<proteinExistence type="predicted"/>
<feature type="domain" description="SUN" evidence="9">
    <location>
        <begin position="869"/>
        <end position="1030"/>
    </location>
</feature>
<sequence length="1032" mass="114915">MTMDFSRLHTYTPPQCAPENTGYTYSLSSSYSTAALEFEKEHKIGPVYDSPRMSRRSLRLHTMGGLYGNRSLTENSQNQSVSYSSSTGSSRRSVRSRKLQALSSSQSLSGAQTGQCSVGLSCPEGNPNSDTVLLSSRLEQSTVRHSPAEHSYTGWSKMSMLSSTPLNGSASITETNSRVENGYICQRCSVHAEREEDLTGPSSLSTASVSQSEDCVDATSSISTVYSLDKLRKHQTGFLASVSTTCVHYSRRVFTSIVSVMTLLFQNVFHVGHQAKGHERKGVFLSVSNSVRVVCSWLVARGTMLKQTAFRRTRYKANDYHSSAHSSYCGSVNVKDLETRDDQMDLTSSLCDDCKGKQYLETHTTHTYSSSSCCLLTALWGLVAYTGLFVCLSVFLFVLTLVTWWYTPGYGLQQVGRGLGSAGTFVVRKLLSVLWLAILSPGHALTGAFWWLGTAWYQMVTLMSLVNVFILTRCFPKLLRLIIFLLPFLLLLGLWYLGLTRVIYYLPVLNMTEWRAKISILPSVPFFSLPSLLPTPSYNSEPSSQMERSPLPVTSQPVAASVDSERMARLEQSVAALWESVHQREQQASQQHGEAVELVRALQEQINTQTDKETLGLWVSQLLEPKFDKLRGEIEREASDRAQSVTIYCIPHCQTQEQNVARQKVHADRLAQLELLLQALTSKTEEVYRRQTDPSAPAAVDVGGSQEDRDTLLAEVQRLEAELGHIRNDLQGVMGCQGKCGQFDTLQETVSTQVREELYTLFYGSEMRHSKDVTLPENLLQWLSSQYTSSSDLHATLATLERSILGNISVQLEQSKSQSSAETVTRTVTHTAGAAGMTEEQVQIIVHNALTLYSQDRTGLVDYALESGGGSILSTRCSETYETKTALMSLFGVPLWYFSQSPRVVIQPDVYPGNCWAFKGSQGYLVIRLSLSVLPTSFCLEHIPKALSPTGNISSAPHHFRVYGLEDEYQEEGKLLGDYAYQEDGESLQTFPVVENNDRAFQIIELRVLSNWGHPEYTCIYRFRVHGDPSIK</sequence>
<name>A0AAD8ZHU6_9TELE</name>
<dbReference type="Gene3D" id="2.60.120.260">
    <property type="entry name" value="Galactose-binding domain-like"/>
    <property type="match status" value="1"/>
</dbReference>
<dbReference type="EMBL" id="JAROKS010000012">
    <property type="protein sequence ID" value="KAK1799225.1"/>
    <property type="molecule type" value="Genomic_DNA"/>
</dbReference>
<feature type="transmembrane region" description="Helical" evidence="8">
    <location>
        <begin position="379"/>
        <end position="406"/>
    </location>
</feature>
<protein>
    <recommendedName>
        <fullName evidence="9">SUN domain-containing protein</fullName>
    </recommendedName>
</protein>
<dbReference type="InterPro" id="IPR040994">
    <property type="entry name" value="Sun_CC2"/>
</dbReference>
<dbReference type="GO" id="GO:0043495">
    <property type="term" value="F:protein-membrane adaptor activity"/>
    <property type="evidence" value="ECO:0007669"/>
    <property type="project" value="TreeGrafter"/>
</dbReference>
<dbReference type="GO" id="GO:0034993">
    <property type="term" value="C:meiotic nuclear membrane microtubule tethering complex"/>
    <property type="evidence" value="ECO:0007669"/>
    <property type="project" value="TreeGrafter"/>
</dbReference>
<dbReference type="GO" id="GO:0005637">
    <property type="term" value="C:nuclear inner membrane"/>
    <property type="evidence" value="ECO:0007669"/>
    <property type="project" value="UniProtKB-SubCell"/>
</dbReference>
<evidence type="ECO:0000313" key="10">
    <source>
        <dbReference type="EMBL" id="KAK1799225.1"/>
    </source>
</evidence>
<comment type="subcellular location">
    <subcellularLocation>
        <location evidence="5">Nucleus inner membrane</location>
        <topology evidence="5">Single-pass type II membrane protein</topology>
    </subcellularLocation>
</comment>
<evidence type="ECO:0000256" key="8">
    <source>
        <dbReference type="SAM" id="Phobius"/>
    </source>
</evidence>
<dbReference type="InterPro" id="IPR045119">
    <property type="entry name" value="SUN1-5"/>
</dbReference>
<dbReference type="PROSITE" id="PS51469">
    <property type="entry name" value="SUN"/>
    <property type="match status" value="1"/>
</dbReference>
<accession>A0AAD8ZHU6</accession>
<evidence type="ECO:0000313" key="11">
    <source>
        <dbReference type="Proteomes" id="UP001239994"/>
    </source>
</evidence>
<keyword evidence="1 8" id="KW-0812">Transmembrane</keyword>
<evidence type="ECO:0000256" key="1">
    <source>
        <dbReference type="ARBA" id="ARBA00022692"/>
    </source>
</evidence>
<evidence type="ECO:0000256" key="7">
    <source>
        <dbReference type="SAM" id="MobiDB-lite"/>
    </source>
</evidence>
<feature type="compositionally biased region" description="Low complexity" evidence="7">
    <location>
        <begin position="99"/>
        <end position="115"/>
    </location>
</feature>
<dbReference type="PANTHER" id="PTHR12911:SF23">
    <property type="entry name" value="SUN DOMAIN-CONTAINING PROTEIN 1"/>
    <property type="match status" value="1"/>
</dbReference>
<dbReference type="Pfam" id="PF07738">
    <property type="entry name" value="Sad1_UNC"/>
    <property type="match status" value="1"/>
</dbReference>
<evidence type="ECO:0000259" key="9">
    <source>
        <dbReference type="PROSITE" id="PS51469"/>
    </source>
</evidence>
<keyword evidence="2 8" id="KW-1133">Transmembrane helix</keyword>
<feature type="transmembrane region" description="Helical" evidence="8">
    <location>
        <begin position="450"/>
        <end position="471"/>
    </location>
</feature>
<reference evidence="10" key="1">
    <citation type="submission" date="2023-03" db="EMBL/GenBank/DDBJ databases">
        <title>Electrophorus voltai genome.</title>
        <authorList>
            <person name="Bian C."/>
        </authorList>
    </citation>
    <scope>NUCLEOTIDE SEQUENCE</scope>
    <source>
        <strain evidence="10">CB-2022</strain>
        <tissue evidence="10">Muscle</tissue>
    </source>
</reference>
<dbReference type="PANTHER" id="PTHR12911">
    <property type="entry name" value="SAD1/UNC-84-LIKE PROTEIN-RELATED"/>
    <property type="match status" value="1"/>
</dbReference>
<dbReference type="Proteomes" id="UP001239994">
    <property type="component" value="Unassembled WGS sequence"/>
</dbReference>
<feature type="transmembrane region" description="Helical" evidence="8">
    <location>
        <begin position="418"/>
        <end position="438"/>
    </location>
</feature>
<keyword evidence="4 8" id="KW-0472">Membrane</keyword>
<evidence type="ECO:0000256" key="4">
    <source>
        <dbReference type="ARBA" id="ARBA00023136"/>
    </source>
</evidence>
<evidence type="ECO:0000256" key="3">
    <source>
        <dbReference type="ARBA" id="ARBA00023054"/>
    </source>
</evidence>
<gene>
    <name evidence="10" type="ORF">P4O66_007467</name>
</gene>
<feature type="region of interest" description="Disordered" evidence="7">
    <location>
        <begin position="68"/>
        <end position="122"/>
    </location>
</feature>
<comment type="caution">
    <text evidence="10">The sequence shown here is derived from an EMBL/GenBank/DDBJ whole genome shotgun (WGS) entry which is preliminary data.</text>
</comment>
<keyword evidence="3 6" id="KW-0175">Coiled coil</keyword>
<dbReference type="AlphaFoldDB" id="A0AAD8ZHU6"/>
<evidence type="ECO:0000256" key="6">
    <source>
        <dbReference type="SAM" id="Coils"/>
    </source>
</evidence>
<dbReference type="Pfam" id="PF18580">
    <property type="entry name" value="HTH_SUN2"/>
    <property type="match status" value="1"/>
</dbReference>
<dbReference type="InterPro" id="IPR012919">
    <property type="entry name" value="SUN_dom"/>
</dbReference>
<feature type="transmembrane region" description="Helical" evidence="8">
    <location>
        <begin position="478"/>
        <end position="497"/>
    </location>
</feature>
<feature type="compositionally biased region" description="Low complexity" evidence="7">
    <location>
        <begin position="75"/>
        <end position="91"/>
    </location>
</feature>
<evidence type="ECO:0000256" key="2">
    <source>
        <dbReference type="ARBA" id="ARBA00022989"/>
    </source>
</evidence>
<keyword evidence="11" id="KW-1185">Reference proteome</keyword>
<evidence type="ECO:0000256" key="5">
    <source>
        <dbReference type="ARBA" id="ARBA00037816"/>
    </source>
</evidence>
<dbReference type="FunFam" id="2.60.120.260:FF:000009">
    <property type="entry name" value="SUN domain-containing protein 1 isoform X1"/>
    <property type="match status" value="1"/>
</dbReference>
<feature type="coiled-coil region" evidence="6">
    <location>
        <begin position="670"/>
        <end position="729"/>
    </location>
</feature>
<organism evidence="10 11">
    <name type="scientific">Electrophorus voltai</name>
    <dbReference type="NCBI Taxonomy" id="2609070"/>
    <lineage>
        <taxon>Eukaryota</taxon>
        <taxon>Metazoa</taxon>
        <taxon>Chordata</taxon>
        <taxon>Craniata</taxon>
        <taxon>Vertebrata</taxon>
        <taxon>Euteleostomi</taxon>
        <taxon>Actinopterygii</taxon>
        <taxon>Neopterygii</taxon>
        <taxon>Teleostei</taxon>
        <taxon>Ostariophysi</taxon>
        <taxon>Gymnotiformes</taxon>
        <taxon>Gymnotoidei</taxon>
        <taxon>Gymnotidae</taxon>
        <taxon>Electrophorus</taxon>
    </lineage>
</organism>